<dbReference type="RefSeq" id="WP_160971538.1">
    <property type="nucleotide sequence ID" value="NZ_WWEN01000001.1"/>
</dbReference>
<evidence type="ECO:0000313" key="1">
    <source>
        <dbReference type="EMBL" id="MYM53822.1"/>
    </source>
</evidence>
<reference evidence="1 2" key="1">
    <citation type="submission" date="2020-01" db="EMBL/GenBank/DDBJ databases">
        <authorList>
            <person name="Chen S."/>
        </authorList>
    </citation>
    <scope>NUCLEOTIDE SEQUENCE [LARGE SCALE GENOMIC DNA]</scope>
    <source>
        <strain evidence="1 2">GS-10</strain>
    </source>
</reference>
<evidence type="ECO:0000313" key="2">
    <source>
        <dbReference type="Proteomes" id="UP000479043"/>
    </source>
</evidence>
<protein>
    <recommendedName>
        <fullName evidence="3">Glycosyl transferase family 2</fullName>
    </recommendedName>
</protein>
<keyword evidence="2" id="KW-1185">Reference proteome</keyword>
<accession>A0A6L8LJC3</accession>
<dbReference type="EMBL" id="WWEN01000001">
    <property type="protein sequence ID" value="MYM53822.1"/>
    <property type="molecule type" value="Genomic_DNA"/>
</dbReference>
<comment type="caution">
    <text evidence="1">The sequence shown here is derived from an EMBL/GenBank/DDBJ whole genome shotgun (WGS) entry which is preliminary data.</text>
</comment>
<evidence type="ECO:0008006" key="3">
    <source>
        <dbReference type="Google" id="ProtNLM"/>
    </source>
</evidence>
<gene>
    <name evidence="1" type="ORF">GR167_00785</name>
</gene>
<dbReference type="AlphaFoldDB" id="A0A6L8LJC3"/>
<organism evidence="1 2">
    <name type="scientific">Thalassovita mangrovi</name>
    <dbReference type="NCBI Taxonomy" id="2692236"/>
    <lineage>
        <taxon>Bacteria</taxon>
        <taxon>Pseudomonadati</taxon>
        <taxon>Pseudomonadota</taxon>
        <taxon>Alphaproteobacteria</taxon>
        <taxon>Rhodobacterales</taxon>
        <taxon>Roseobacteraceae</taxon>
        <taxon>Thalassovita</taxon>
    </lineage>
</organism>
<sequence length="294" mass="33469">MRLAFVTMVWRDYWLLDKWVQHNAQYVDRSSLYVINHGGDPKIHDIAQGCNVIDIPRDEVTMDLTRRRWDLLGGITNGLLAFYDRVVCTDVDELIVCLGQGGLLDHLEKSTADTLALSPIGLNLMPVGEGDVKDGVLKVYPQARLSAKYTKPCIVRDRAIWTVGGHGLQRGRFTIDPELLLFHLHYVTPDYTERMEERRQIVEQSRAHQAETQDGPEPGKRYWINWSQSEMIRDKELGLFEQSQELPVEGGFGKAAELLRAAIRTEGKKTVVDHAAMNNPPYKITVPETLRHLL</sequence>
<proteinExistence type="predicted"/>
<dbReference type="Proteomes" id="UP000479043">
    <property type="component" value="Unassembled WGS sequence"/>
</dbReference>
<name>A0A6L8LJC3_9RHOB</name>